<dbReference type="OrthoDB" id="5419659at2"/>
<dbReference type="HOGENOM" id="CLU_114047_0_2_9"/>
<proteinExistence type="predicted"/>
<reference evidence="1" key="2">
    <citation type="submission" date="2011-10" db="EMBL/GenBank/DDBJ databases">
        <title>The Genome Sequence of Granulicatella elegans ATCC 700633.</title>
        <authorList>
            <consortium name="The Broad Institute Genome Sequencing Platform"/>
            <consortium name="The Broad Institute Genome Sequencing Center for Infectious Disease"/>
            <person name="Earl A."/>
            <person name="Ward D."/>
            <person name="Feldgarden M."/>
            <person name="Gevers D."/>
            <person name="Sibley C.D."/>
            <person name="Field T.R."/>
            <person name="Grinwis M."/>
            <person name="Eshaghurshan C.S."/>
            <person name="Surette M.G."/>
            <person name="Young S.K."/>
            <person name="Zeng Q."/>
            <person name="Gargeya S."/>
            <person name="Fitzgerald M."/>
            <person name="Haas B."/>
            <person name="Abouelleil A."/>
            <person name="Alvarado L."/>
            <person name="Arachchi H.M."/>
            <person name="Berlin A."/>
            <person name="Brown A."/>
            <person name="Chapman S.B."/>
            <person name="Chen Z."/>
            <person name="Dunbar C."/>
            <person name="Freedman E."/>
            <person name="Gearin G."/>
            <person name="Goldberg J."/>
            <person name="Griggs A."/>
            <person name="Gujja S."/>
            <person name="Heiman D."/>
            <person name="Howarth C."/>
            <person name="Larson L."/>
            <person name="Lui A."/>
            <person name="MacDonald P.J.P."/>
            <person name="Montmayeur A."/>
            <person name="Murphy C."/>
            <person name="Neiman D."/>
            <person name="Pearson M."/>
            <person name="Priest M."/>
            <person name="Roberts A."/>
            <person name="Saif S."/>
            <person name="Shea T."/>
            <person name="Shenoy N."/>
            <person name="Sisk P."/>
            <person name="Stolte C."/>
            <person name="Sykes S."/>
            <person name="Wortman J."/>
            <person name="Nusbaum C."/>
            <person name="Birren B."/>
        </authorList>
    </citation>
    <scope>NUCLEOTIDE SEQUENCE [LARGE SCALE GENOMIC DNA]</scope>
    <source>
        <strain evidence="1">ATCC 700633</strain>
    </source>
</reference>
<dbReference type="InterPro" id="IPR051404">
    <property type="entry name" value="TA_system_antitoxin"/>
</dbReference>
<organism evidence="1 2">
    <name type="scientific">Granulicatella elegans ATCC 700633</name>
    <dbReference type="NCBI Taxonomy" id="626369"/>
    <lineage>
        <taxon>Bacteria</taxon>
        <taxon>Bacillati</taxon>
        <taxon>Bacillota</taxon>
        <taxon>Bacilli</taxon>
        <taxon>Lactobacillales</taxon>
        <taxon>Carnobacteriaceae</taxon>
        <taxon>Granulicatella</taxon>
    </lineage>
</organism>
<dbReference type="RefSeq" id="WP_006703834.1">
    <property type="nucleotide sequence ID" value="NZ_KI391971.1"/>
</dbReference>
<dbReference type="SUPFAM" id="SSF143100">
    <property type="entry name" value="TTHA1013/TTHA0281-like"/>
    <property type="match status" value="1"/>
</dbReference>
<comment type="caution">
    <text evidence="1">The sequence shown here is derived from an EMBL/GenBank/DDBJ whole genome shotgun (WGS) entry which is preliminary data.</text>
</comment>
<dbReference type="InterPro" id="IPR035069">
    <property type="entry name" value="TTHA1013/TTHA0281-like"/>
</dbReference>
<accession>D0BNM3</accession>
<keyword evidence="2" id="KW-1185">Reference proteome</keyword>
<sequence length="125" mass="14498">MLFFPCVLTQEDHIYYANFPGLDNVFTDGETLEEVVDNAKDVLKGMLFSMYKNNIEIPKPLSYKAKDDEMVIYIEIWEEPIKDKANQQSIKKTLTIPKWLNDLSEEKSINFSSVLQFALKKELGL</sequence>
<evidence type="ECO:0000313" key="2">
    <source>
        <dbReference type="Proteomes" id="UP000002939"/>
    </source>
</evidence>
<name>D0BNM3_9LACT</name>
<dbReference type="PANTHER" id="PTHR34504">
    <property type="entry name" value="ANTITOXIN HICB"/>
    <property type="match status" value="1"/>
</dbReference>
<gene>
    <name evidence="1" type="ORF">HMPREF0446_01558</name>
</gene>
<dbReference type="PANTHER" id="PTHR34504:SF2">
    <property type="entry name" value="UPF0150 PROTEIN SSL0259"/>
    <property type="match status" value="1"/>
</dbReference>
<dbReference type="Gene3D" id="3.30.160.250">
    <property type="match status" value="1"/>
</dbReference>
<dbReference type="AlphaFoldDB" id="D0BNM3"/>
<dbReference type="Proteomes" id="UP000002939">
    <property type="component" value="Unassembled WGS sequence"/>
</dbReference>
<dbReference type="EMBL" id="ACRF02000017">
    <property type="protein sequence ID" value="EEW92366.1"/>
    <property type="molecule type" value="Genomic_DNA"/>
</dbReference>
<reference evidence="1" key="1">
    <citation type="submission" date="2009-09" db="EMBL/GenBank/DDBJ databases">
        <authorList>
            <consortium name="The Broad Institute Genome Sequencing Platform"/>
            <person name="Ward D."/>
            <person name="Feldgarden M."/>
            <person name="Earl A."/>
            <person name="Young S.K."/>
            <person name="Zeng Q."/>
            <person name="Koehrsen M."/>
            <person name="Alvarado L."/>
            <person name="Berlin A."/>
            <person name="Bochicchio J."/>
            <person name="Borenstein D."/>
            <person name="Chapman S.B."/>
            <person name="Chen Z."/>
            <person name="Engels R."/>
            <person name="Freedman E."/>
            <person name="Gellesch M."/>
            <person name="Goldberg J."/>
            <person name="Griggs A."/>
            <person name="Gujja S."/>
            <person name="Heilman E."/>
            <person name="Heiman D."/>
            <person name="Hepburn T."/>
            <person name="Howarth C."/>
            <person name="Jen D."/>
            <person name="Larson L."/>
            <person name="Lewis B."/>
            <person name="Mehta T."/>
            <person name="Park D."/>
            <person name="Pearson M."/>
            <person name="Roberts A."/>
            <person name="Saif S."/>
            <person name="Shea T."/>
            <person name="Shenoy N."/>
            <person name="Sisk P."/>
            <person name="Stolte C."/>
            <person name="Sykes S."/>
            <person name="Thomson T."/>
            <person name="Walk T."/>
            <person name="White J."/>
            <person name="Yandava C."/>
            <person name="Sibley C.D."/>
            <person name="Field T.R."/>
            <person name="Grinwis M."/>
            <person name="Eshaghurshan C.S."/>
            <person name="Surette M.G."/>
            <person name="Haas B."/>
            <person name="Nusbaum C."/>
            <person name="Birren B."/>
        </authorList>
    </citation>
    <scope>NUCLEOTIDE SEQUENCE [LARGE SCALE GENOMIC DNA]</scope>
    <source>
        <strain evidence="1">ATCC 700633</strain>
    </source>
</reference>
<protein>
    <submittedName>
        <fullName evidence="1">Uncharacterized protein</fullName>
    </submittedName>
</protein>
<dbReference type="STRING" id="626369.HMPREF0446_01558"/>
<dbReference type="eggNOG" id="COG1598">
    <property type="taxonomic scope" value="Bacteria"/>
</dbReference>
<evidence type="ECO:0000313" key="1">
    <source>
        <dbReference type="EMBL" id="EEW92366.1"/>
    </source>
</evidence>